<evidence type="ECO:0000256" key="1">
    <source>
        <dbReference type="SAM" id="MobiDB-lite"/>
    </source>
</evidence>
<comment type="caution">
    <text evidence="2">The sequence shown here is derived from an EMBL/GenBank/DDBJ whole genome shotgun (WGS) entry which is preliminary data.</text>
</comment>
<gene>
    <name evidence="2" type="ORF">OLEA9_A076908</name>
</gene>
<feature type="compositionally biased region" description="Gly residues" evidence="1">
    <location>
        <begin position="1"/>
        <end position="10"/>
    </location>
</feature>
<feature type="region of interest" description="Disordered" evidence="1">
    <location>
        <begin position="1"/>
        <end position="31"/>
    </location>
</feature>
<reference evidence="2 3" key="1">
    <citation type="submission" date="2019-12" db="EMBL/GenBank/DDBJ databases">
        <authorList>
            <person name="Alioto T."/>
            <person name="Alioto T."/>
            <person name="Gomez Garrido J."/>
        </authorList>
    </citation>
    <scope>NUCLEOTIDE SEQUENCE [LARGE SCALE GENOMIC DNA]</scope>
</reference>
<accession>A0A8S0T5Y3</accession>
<evidence type="ECO:0000313" key="2">
    <source>
        <dbReference type="EMBL" id="CAA2999948.1"/>
    </source>
</evidence>
<dbReference type="Gramene" id="OE9A076908T1">
    <property type="protein sequence ID" value="OE9A076908C1"/>
    <property type="gene ID" value="OE9A076908"/>
</dbReference>
<name>A0A8S0T5Y3_OLEEU</name>
<feature type="compositionally biased region" description="Polar residues" evidence="1">
    <location>
        <begin position="11"/>
        <end position="21"/>
    </location>
</feature>
<keyword evidence="3" id="KW-1185">Reference proteome</keyword>
<dbReference type="OrthoDB" id="1716264at2759"/>
<proteinExistence type="predicted"/>
<sequence length="75" mass="8209">MGSYYSGGGDTEQQQRQTSLAPSKPKKKPSVALYQAGSEMDNIVTLLHGSDPVRVELTRLENEDRGAVKNRQSAM</sequence>
<protein>
    <submittedName>
        <fullName evidence="2">Microtubule-associated 70-2-like</fullName>
    </submittedName>
</protein>
<organism evidence="2 3">
    <name type="scientific">Olea europaea subsp. europaea</name>
    <dbReference type="NCBI Taxonomy" id="158383"/>
    <lineage>
        <taxon>Eukaryota</taxon>
        <taxon>Viridiplantae</taxon>
        <taxon>Streptophyta</taxon>
        <taxon>Embryophyta</taxon>
        <taxon>Tracheophyta</taxon>
        <taxon>Spermatophyta</taxon>
        <taxon>Magnoliopsida</taxon>
        <taxon>eudicotyledons</taxon>
        <taxon>Gunneridae</taxon>
        <taxon>Pentapetalae</taxon>
        <taxon>asterids</taxon>
        <taxon>lamiids</taxon>
        <taxon>Lamiales</taxon>
        <taxon>Oleaceae</taxon>
        <taxon>Oleeae</taxon>
        <taxon>Olea</taxon>
    </lineage>
</organism>
<dbReference type="EMBL" id="CACTIH010005661">
    <property type="protein sequence ID" value="CAA2999948.1"/>
    <property type="molecule type" value="Genomic_DNA"/>
</dbReference>
<evidence type="ECO:0000313" key="3">
    <source>
        <dbReference type="Proteomes" id="UP000594638"/>
    </source>
</evidence>
<dbReference type="Proteomes" id="UP000594638">
    <property type="component" value="Unassembled WGS sequence"/>
</dbReference>
<dbReference type="AlphaFoldDB" id="A0A8S0T5Y3"/>